<comment type="caution">
    <text evidence="4">The sequence shown here is derived from an EMBL/GenBank/DDBJ whole genome shotgun (WGS) entry which is preliminary data.</text>
</comment>
<dbReference type="Pfam" id="PF13616">
    <property type="entry name" value="Rotamase_3"/>
    <property type="match status" value="1"/>
</dbReference>
<evidence type="ECO:0000313" key="4">
    <source>
        <dbReference type="EMBL" id="HFK96088.1"/>
    </source>
</evidence>
<dbReference type="SUPFAM" id="SSF54534">
    <property type="entry name" value="FKBP-like"/>
    <property type="match status" value="1"/>
</dbReference>
<evidence type="ECO:0000256" key="1">
    <source>
        <dbReference type="PROSITE-ProRule" id="PRU00278"/>
    </source>
</evidence>
<dbReference type="AlphaFoldDB" id="A0A831ZXY6"/>
<keyword evidence="1" id="KW-0697">Rotamase</keyword>
<dbReference type="PANTHER" id="PTHR47245:SF2">
    <property type="entry name" value="PEPTIDYL-PROLYL CIS-TRANS ISOMERASE HP_0175-RELATED"/>
    <property type="match status" value="1"/>
</dbReference>
<evidence type="ECO:0000259" key="3">
    <source>
        <dbReference type="PROSITE" id="PS50198"/>
    </source>
</evidence>
<reference evidence="4" key="1">
    <citation type="journal article" date="2020" name="mSystems">
        <title>Genome- and Community-Level Interaction Insights into Carbon Utilization and Element Cycling Functions of Hydrothermarchaeota in Hydrothermal Sediment.</title>
        <authorList>
            <person name="Zhou Z."/>
            <person name="Liu Y."/>
            <person name="Xu W."/>
            <person name="Pan J."/>
            <person name="Luo Z.H."/>
            <person name="Li M."/>
        </authorList>
    </citation>
    <scope>NUCLEOTIDE SEQUENCE [LARGE SCALE GENOMIC DNA]</scope>
    <source>
        <strain evidence="4">SpSt-456</strain>
    </source>
</reference>
<evidence type="ECO:0000256" key="2">
    <source>
        <dbReference type="SAM" id="SignalP"/>
    </source>
</evidence>
<keyword evidence="2" id="KW-0732">Signal</keyword>
<dbReference type="EMBL" id="DSTK01000009">
    <property type="protein sequence ID" value="HFK96088.1"/>
    <property type="molecule type" value="Genomic_DNA"/>
</dbReference>
<dbReference type="PANTHER" id="PTHR47245">
    <property type="entry name" value="PEPTIDYLPROLYL ISOMERASE"/>
    <property type="match status" value="1"/>
</dbReference>
<dbReference type="Gene3D" id="1.10.4030.10">
    <property type="entry name" value="Porin chaperone SurA, peptide-binding domain"/>
    <property type="match status" value="1"/>
</dbReference>
<dbReference type="PROSITE" id="PS01096">
    <property type="entry name" value="PPIC_PPIASE_1"/>
    <property type="match status" value="1"/>
</dbReference>
<name>A0A831ZXY6_9BACT</name>
<dbReference type="InterPro" id="IPR023058">
    <property type="entry name" value="PPIase_PpiC_CS"/>
</dbReference>
<keyword evidence="1 4" id="KW-0413">Isomerase</keyword>
<dbReference type="InterPro" id="IPR050245">
    <property type="entry name" value="PrsA_foldase"/>
</dbReference>
<feature type="domain" description="PpiC" evidence="3">
    <location>
        <begin position="185"/>
        <end position="286"/>
    </location>
</feature>
<proteinExistence type="predicted"/>
<dbReference type="PROSITE" id="PS50198">
    <property type="entry name" value="PPIC_PPIASE_2"/>
    <property type="match status" value="1"/>
</dbReference>
<protein>
    <submittedName>
        <fullName evidence="4">Peptidylprolyl isomerase</fullName>
    </submittedName>
</protein>
<accession>A0A831ZXY6</accession>
<dbReference type="InterPro" id="IPR000297">
    <property type="entry name" value="PPIase_PpiC"/>
</dbReference>
<dbReference type="GO" id="GO:0003755">
    <property type="term" value="F:peptidyl-prolyl cis-trans isomerase activity"/>
    <property type="evidence" value="ECO:0007669"/>
    <property type="project" value="UniProtKB-KW"/>
</dbReference>
<dbReference type="InterPro" id="IPR046357">
    <property type="entry name" value="PPIase_dom_sf"/>
</dbReference>
<feature type="chain" id="PRO_5032923291" evidence="2">
    <location>
        <begin position="29"/>
        <end position="336"/>
    </location>
</feature>
<dbReference type="InterPro" id="IPR027304">
    <property type="entry name" value="Trigger_fact/SurA_dom_sf"/>
</dbReference>
<organism evidence="4">
    <name type="scientific">Desulfacinum infernum</name>
    <dbReference type="NCBI Taxonomy" id="35837"/>
    <lineage>
        <taxon>Bacteria</taxon>
        <taxon>Pseudomonadati</taxon>
        <taxon>Thermodesulfobacteriota</taxon>
        <taxon>Syntrophobacteria</taxon>
        <taxon>Syntrophobacterales</taxon>
        <taxon>Syntrophobacteraceae</taxon>
        <taxon>Desulfacinum</taxon>
    </lineage>
</organism>
<dbReference type="SUPFAM" id="SSF109998">
    <property type="entry name" value="Triger factor/SurA peptide-binding domain-like"/>
    <property type="match status" value="1"/>
</dbReference>
<dbReference type="Gene3D" id="3.10.50.40">
    <property type="match status" value="1"/>
</dbReference>
<feature type="signal peptide" evidence="2">
    <location>
        <begin position="1"/>
        <end position="28"/>
    </location>
</feature>
<sequence>MRETWKRFRSILIMALALCLAGSMPAAAAEAAKDKEPEKKPAATVNGKTITRAQFDRQMNGVRQRLLQSGHLLSDVELRDVKTRVLESLIDRELLYQESQKRGFKGDAQAVDGQIAQFKQRFETPEAYQQALKSMNLTENSIRDELLKNSAIDQLVQDRFAKGITVSDEETKAFYKDRHDLFERPERVHARHILVSVKPDASADDKKAARKKIDDLKARVKKGEDFAALAGANSDCPSKERGGDLGFFARGQMVKPFEDAAFSLAPGAVSDVVETDFGYHLIQVIEKKPQETVPYEEVQPTISEHLQKQKMQQKVEEFLTQAKKDAKITRTAVDEL</sequence>
<dbReference type="Pfam" id="PF13624">
    <property type="entry name" value="SurA_N_3"/>
    <property type="match status" value="1"/>
</dbReference>
<gene>
    <name evidence="4" type="ORF">ENS06_02040</name>
</gene>